<dbReference type="SMART" id="SM00530">
    <property type="entry name" value="HTH_XRE"/>
    <property type="match status" value="1"/>
</dbReference>
<dbReference type="PANTHER" id="PTHR46558:SF11">
    <property type="entry name" value="HTH-TYPE TRANSCRIPTIONAL REGULATOR XRE"/>
    <property type="match status" value="1"/>
</dbReference>
<dbReference type="PANTHER" id="PTHR46558">
    <property type="entry name" value="TRACRIPTIONAL REGULATORY PROTEIN-RELATED-RELATED"/>
    <property type="match status" value="1"/>
</dbReference>
<sequence length="236" mass="26784">MFILKQLRRKKSISQTNLAEAIGVSLRTIQLYERKGANIPIKNLTKIAQYFEMSIAELYMYEVNETDGKYNGKPRFSSKGQQVQQVGLGKYQISVPLISGEQQRAYCKNLHNKDYINGLSHIGFVIEEVQNSSYAAFEITNNSMDNGKIGGIPNKAIVLGKLVPGKKFPTEWLSRPNHPWILVTLEGILCKSIIAYDKEGGKLKCHNLNPSPEYTDFELNMENLEQLFLVVRKQLN</sequence>
<dbReference type="AlphaFoldDB" id="A0A6L9E8H6"/>
<protein>
    <submittedName>
        <fullName evidence="3">Helix-turn-helix domain-containing protein</fullName>
    </submittedName>
</protein>
<organism evidence="3 4">
    <name type="scientific">Poritiphilus flavus</name>
    <dbReference type="NCBI Taxonomy" id="2697053"/>
    <lineage>
        <taxon>Bacteria</taxon>
        <taxon>Pseudomonadati</taxon>
        <taxon>Bacteroidota</taxon>
        <taxon>Flavobacteriia</taxon>
        <taxon>Flavobacteriales</taxon>
        <taxon>Flavobacteriaceae</taxon>
        <taxon>Poritiphilus</taxon>
    </lineage>
</organism>
<name>A0A6L9E8H6_9FLAO</name>
<keyword evidence="4" id="KW-1185">Reference proteome</keyword>
<evidence type="ECO:0000256" key="1">
    <source>
        <dbReference type="ARBA" id="ARBA00023125"/>
    </source>
</evidence>
<evidence type="ECO:0000313" key="4">
    <source>
        <dbReference type="Proteomes" id="UP000475249"/>
    </source>
</evidence>
<dbReference type="Gene3D" id="1.10.260.40">
    <property type="entry name" value="lambda repressor-like DNA-binding domains"/>
    <property type="match status" value="1"/>
</dbReference>
<evidence type="ECO:0000313" key="3">
    <source>
        <dbReference type="EMBL" id="NAS10903.1"/>
    </source>
</evidence>
<evidence type="ECO:0000259" key="2">
    <source>
        <dbReference type="PROSITE" id="PS50943"/>
    </source>
</evidence>
<accession>A0A6L9E8H6</accession>
<keyword evidence="1" id="KW-0238">DNA-binding</keyword>
<comment type="caution">
    <text evidence="3">The sequence shown here is derived from an EMBL/GenBank/DDBJ whole genome shotgun (WGS) entry which is preliminary data.</text>
</comment>
<dbReference type="GO" id="GO:0003677">
    <property type="term" value="F:DNA binding"/>
    <property type="evidence" value="ECO:0007669"/>
    <property type="project" value="UniProtKB-KW"/>
</dbReference>
<dbReference type="SUPFAM" id="SSF47413">
    <property type="entry name" value="lambda repressor-like DNA-binding domains"/>
    <property type="match status" value="1"/>
</dbReference>
<reference evidence="3 4" key="1">
    <citation type="submission" date="2020-01" db="EMBL/GenBank/DDBJ databases">
        <title>Bacteria diversity of Porities sp.</title>
        <authorList>
            <person name="Wang G."/>
        </authorList>
    </citation>
    <scope>NUCLEOTIDE SEQUENCE [LARGE SCALE GENOMIC DNA]</scope>
    <source>
        <strain evidence="3 4">R33</strain>
    </source>
</reference>
<dbReference type="PROSITE" id="PS50943">
    <property type="entry name" value="HTH_CROC1"/>
    <property type="match status" value="1"/>
</dbReference>
<dbReference type="EMBL" id="WXYO01000001">
    <property type="protein sequence ID" value="NAS10903.1"/>
    <property type="molecule type" value="Genomic_DNA"/>
</dbReference>
<dbReference type="Proteomes" id="UP000475249">
    <property type="component" value="Unassembled WGS sequence"/>
</dbReference>
<gene>
    <name evidence="3" type="ORF">GTQ38_02745</name>
</gene>
<dbReference type="InterPro" id="IPR001387">
    <property type="entry name" value="Cro/C1-type_HTH"/>
</dbReference>
<dbReference type="InterPro" id="IPR010982">
    <property type="entry name" value="Lambda_DNA-bd_dom_sf"/>
</dbReference>
<dbReference type="CDD" id="cd00093">
    <property type="entry name" value="HTH_XRE"/>
    <property type="match status" value="1"/>
</dbReference>
<proteinExistence type="predicted"/>
<feature type="domain" description="HTH cro/C1-type" evidence="2">
    <location>
        <begin position="4"/>
        <end position="58"/>
    </location>
</feature>
<dbReference type="Pfam" id="PF01381">
    <property type="entry name" value="HTH_3"/>
    <property type="match status" value="1"/>
</dbReference>
<dbReference type="RefSeq" id="WP_161433729.1">
    <property type="nucleotide sequence ID" value="NZ_WXYO01000001.1"/>
</dbReference>